<evidence type="ECO:0000259" key="1">
    <source>
        <dbReference type="Pfam" id="PF13649"/>
    </source>
</evidence>
<dbReference type="KEGG" id="fap:GR316_02665"/>
<dbReference type="AlphaFoldDB" id="A0A8J8MRY1"/>
<dbReference type="Gene3D" id="3.40.50.150">
    <property type="entry name" value="Vaccinia Virus protein VP39"/>
    <property type="match status" value="1"/>
</dbReference>
<gene>
    <name evidence="2" type="ORF">GR316_02665</name>
</gene>
<keyword evidence="2" id="KW-0489">Methyltransferase</keyword>
<dbReference type="RefSeq" id="WP_211784516.1">
    <property type="nucleotide sequence ID" value="NZ_CP047289.1"/>
</dbReference>
<proteinExistence type="predicted"/>
<dbReference type="SUPFAM" id="SSF53335">
    <property type="entry name" value="S-adenosyl-L-methionine-dependent methyltransferases"/>
    <property type="match status" value="1"/>
</dbReference>
<protein>
    <submittedName>
        <fullName evidence="2">Methyltransferase domain-containing protein</fullName>
    </submittedName>
</protein>
<dbReference type="GO" id="GO:0008168">
    <property type="term" value="F:methyltransferase activity"/>
    <property type="evidence" value="ECO:0007669"/>
    <property type="project" value="UniProtKB-KW"/>
</dbReference>
<organism evidence="2 3">
    <name type="scientific">Falsirhodobacter algicola</name>
    <dbReference type="NCBI Taxonomy" id="2692330"/>
    <lineage>
        <taxon>Bacteria</taxon>
        <taxon>Pseudomonadati</taxon>
        <taxon>Pseudomonadota</taxon>
        <taxon>Alphaproteobacteria</taxon>
        <taxon>Rhodobacterales</taxon>
        <taxon>Paracoccaceae</taxon>
        <taxon>Falsirhodobacter</taxon>
    </lineage>
</organism>
<dbReference type="Proteomes" id="UP000679284">
    <property type="component" value="Chromosome"/>
</dbReference>
<dbReference type="Pfam" id="PF13649">
    <property type="entry name" value="Methyltransf_25"/>
    <property type="match status" value="1"/>
</dbReference>
<keyword evidence="2" id="KW-0808">Transferase</keyword>
<feature type="domain" description="Methyltransferase" evidence="1">
    <location>
        <begin position="38"/>
        <end position="123"/>
    </location>
</feature>
<dbReference type="EMBL" id="CP047289">
    <property type="protein sequence ID" value="QUS35271.1"/>
    <property type="molecule type" value="Genomic_DNA"/>
</dbReference>
<dbReference type="InterPro" id="IPR041698">
    <property type="entry name" value="Methyltransf_25"/>
</dbReference>
<dbReference type="InterPro" id="IPR029063">
    <property type="entry name" value="SAM-dependent_MTases_sf"/>
</dbReference>
<keyword evidence="3" id="KW-1185">Reference proteome</keyword>
<evidence type="ECO:0000313" key="2">
    <source>
        <dbReference type="EMBL" id="QUS35271.1"/>
    </source>
</evidence>
<accession>A0A8J8MRY1</accession>
<sequence length="257" mass="27724">MSFSSDWLALREPLDLAARNPEVRTAFAIRSAQGPHRILDLGCGTGASLRAIAPHLPLPVHWVLADLDPHLLQEAARRHPEAETQRLDLNDVAALPLVEGGHITASALFDLCSEEMVQALIARLSTEGNALYAALNYDGRVHWSEAHPLDGAVLGAFNLHQQRDKGFGPALGPRAGAELARLAEAAGLHVVRGESLWRMDASHADLQRAFLQGMQDAVTETGEVPDLQDWFAFRQSAVGGQGTCIVGHLDILAMPQP</sequence>
<evidence type="ECO:0000313" key="3">
    <source>
        <dbReference type="Proteomes" id="UP000679284"/>
    </source>
</evidence>
<reference evidence="2" key="1">
    <citation type="submission" date="2020-01" db="EMBL/GenBank/DDBJ databases">
        <authorList>
            <person name="Yang Y."/>
            <person name="Kwon Y.M."/>
        </authorList>
    </citation>
    <scope>NUCLEOTIDE SEQUENCE</scope>
    <source>
        <strain evidence="2">PG104</strain>
    </source>
</reference>
<dbReference type="GO" id="GO:0032259">
    <property type="term" value="P:methylation"/>
    <property type="evidence" value="ECO:0007669"/>
    <property type="project" value="UniProtKB-KW"/>
</dbReference>
<dbReference type="CDD" id="cd02440">
    <property type="entry name" value="AdoMet_MTases"/>
    <property type="match status" value="1"/>
</dbReference>
<name>A0A8J8MRY1_9RHOB</name>